<evidence type="ECO:0000313" key="12">
    <source>
        <dbReference type="Proteomes" id="UP000245845"/>
    </source>
</evidence>
<keyword evidence="6 8" id="KW-0418">Kinase</keyword>
<organism evidence="11 12">
    <name type="scientific">Faecalicatena orotica</name>
    <dbReference type="NCBI Taxonomy" id="1544"/>
    <lineage>
        <taxon>Bacteria</taxon>
        <taxon>Bacillati</taxon>
        <taxon>Bacillota</taxon>
        <taxon>Clostridia</taxon>
        <taxon>Lachnospirales</taxon>
        <taxon>Lachnospiraceae</taxon>
        <taxon>Faecalicatena</taxon>
    </lineage>
</organism>
<evidence type="ECO:0000256" key="3">
    <source>
        <dbReference type="ARBA" id="ARBA00022650"/>
    </source>
</evidence>
<dbReference type="FunFam" id="3.40.1160.10:FF:000018">
    <property type="entry name" value="Glutamate 5-kinase"/>
    <property type="match status" value="1"/>
</dbReference>
<proteinExistence type="inferred from homology"/>
<dbReference type="GO" id="GO:0055129">
    <property type="term" value="P:L-proline biosynthetic process"/>
    <property type="evidence" value="ECO:0007669"/>
    <property type="project" value="UniProtKB-UniRule"/>
</dbReference>
<comment type="caution">
    <text evidence="11">The sequence shown here is derived from an EMBL/GenBank/DDBJ whole genome shotgun (WGS) entry which is preliminary data.</text>
</comment>
<dbReference type="PANTHER" id="PTHR43654:SF1">
    <property type="entry name" value="ISOPENTENYL PHOSPHATE KINASE"/>
    <property type="match status" value="1"/>
</dbReference>
<feature type="binding site" evidence="8">
    <location>
        <position position="57"/>
    </location>
    <ligand>
        <name>substrate</name>
    </ligand>
</feature>
<feature type="binding site" evidence="8">
    <location>
        <begin position="221"/>
        <end position="227"/>
    </location>
    <ligand>
        <name>ATP</name>
        <dbReference type="ChEBI" id="CHEBI:30616"/>
    </ligand>
</feature>
<comment type="subcellular location">
    <subcellularLocation>
        <location evidence="8">Cytoplasm</location>
    </subcellularLocation>
</comment>
<keyword evidence="4 8" id="KW-0808">Transferase</keyword>
<dbReference type="InterPro" id="IPR001048">
    <property type="entry name" value="Asp/Glu/Uridylate_kinase"/>
</dbReference>
<accession>A0A2Y9BJY5</accession>
<evidence type="ECO:0000256" key="6">
    <source>
        <dbReference type="ARBA" id="ARBA00022777"/>
    </source>
</evidence>
<evidence type="ECO:0000256" key="7">
    <source>
        <dbReference type="ARBA" id="ARBA00022840"/>
    </source>
</evidence>
<dbReference type="Proteomes" id="UP000245845">
    <property type="component" value="Unassembled WGS sequence"/>
</dbReference>
<keyword evidence="1 8" id="KW-0963">Cytoplasm</keyword>
<evidence type="ECO:0000256" key="9">
    <source>
        <dbReference type="SAM" id="MobiDB-lite"/>
    </source>
</evidence>
<comment type="function">
    <text evidence="8">Catalyzes the transfer of a phosphate group to glutamate to form L-glutamate 5-phosphate.</text>
</comment>
<comment type="catalytic activity">
    <reaction evidence="8">
        <text>L-glutamate + ATP = L-glutamyl 5-phosphate + ADP</text>
        <dbReference type="Rhea" id="RHEA:14877"/>
        <dbReference type="ChEBI" id="CHEBI:29985"/>
        <dbReference type="ChEBI" id="CHEBI:30616"/>
        <dbReference type="ChEBI" id="CHEBI:58274"/>
        <dbReference type="ChEBI" id="CHEBI:456216"/>
        <dbReference type="EC" id="2.7.2.11"/>
    </reaction>
</comment>
<dbReference type="InterPro" id="IPR001057">
    <property type="entry name" value="Glu/AcGlu_kinase"/>
</dbReference>
<dbReference type="EMBL" id="QGDL01000015">
    <property type="protein sequence ID" value="PWJ23096.1"/>
    <property type="molecule type" value="Genomic_DNA"/>
</dbReference>
<dbReference type="InterPro" id="IPR019797">
    <property type="entry name" value="Glutamate_5-kinase_CS"/>
</dbReference>
<feature type="domain" description="Aspartate/glutamate/uridylate kinase" evidence="10">
    <location>
        <begin position="11"/>
        <end position="245"/>
    </location>
</feature>
<feature type="binding site" evidence="8">
    <location>
        <position position="16"/>
    </location>
    <ligand>
        <name>ATP</name>
        <dbReference type="ChEBI" id="CHEBI:30616"/>
    </ligand>
</feature>
<feature type="compositionally biased region" description="Basic and acidic residues" evidence="9">
    <location>
        <begin position="294"/>
        <end position="311"/>
    </location>
</feature>
<feature type="binding site" evidence="8">
    <location>
        <position position="159"/>
    </location>
    <ligand>
        <name>substrate</name>
    </ligand>
</feature>
<dbReference type="Pfam" id="PF00696">
    <property type="entry name" value="AA_kinase"/>
    <property type="match status" value="1"/>
</dbReference>
<comment type="pathway">
    <text evidence="8">Amino-acid biosynthesis; L-proline biosynthesis; L-glutamate 5-semialdehyde from L-glutamate: step 1/2.</text>
</comment>
<reference evidence="11 12" key="1">
    <citation type="submission" date="2018-05" db="EMBL/GenBank/DDBJ databases">
        <title>The Hungate 1000. A catalogue of reference genomes from the rumen microbiome.</title>
        <authorList>
            <person name="Kelly W."/>
        </authorList>
    </citation>
    <scope>NUCLEOTIDE SEQUENCE [LARGE SCALE GENOMIC DNA]</scope>
    <source>
        <strain evidence="11 12">NLAE-zl-C242</strain>
    </source>
</reference>
<dbReference type="GO" id="GO:0005524">
    <property type="term" value="F:ATP binding"/>
    <property type="evidence" value="ECO:0007669"/>
    <property type="project" value="UniProtKB-KW"/>
</dbReference>
<feature type="binding site" evidence="8">
    <location>
        <begin position="179"/>
        <end position="180"/>
    </location>
    <ligand>
        <name>ATP</name>
        <dbReference type="ChEBI" id="CHEBI:30616"/>
    </ligand>
</feature>
<evidence type="ECO:0000256" key="8">
    <source>
        <dbReference type="HAMAP-Rule" id="MF_00456"/>
    </source>
</evidence>
<dbReference type="Gene3D" id="3.40.1160.10">
    <property type="entry name" value="Acetylglutamate kinase-like"/>
    <property type="match status" value="1"/>
</dbReference>
<evidence type="ECO:0000259" key="10">
    <source>
        <dbReference type="Pfam" id="PF00696"/>
    </source>
</evidence>
<dbReference type="InterPro" id="IPR041739">
    <property type="entry name" value="G5K_ProB"/>
</dbReference>
<protein>
    <recommendedName>
        <fullName evidence="8">Glutamate 5-kinase</fullName>
        <ecNumber evidence="8">2.7.2.11</ecNumber>
    </recommendedName>
    <alternativeName>
        <fullName evidence="8">Gamma-glutamyl kinase</fullName>
        <shortName evidence="8">GK</shortName>
    </alternativeName>
</protein>
<dbReference type="InterPro" id="IPR036393">
    <property type="entry name" value="AceGlu_kinase-like_sf"/>
</dbReference>
<dbReference type="NCBIfam" id="TIGR01027">
    <property type="entry name" value="proB"/>
    <property type="match status" value="1"/>
</dbReference>
<dbReference type="CDD" id="cd04242">
    <property type="entry name" value="AAK_G5K_ProB"/>
    <property type="match status" value="1"/>
</dbReference>
<dbReference type="GO" id="GO:0004349">
    <property type="term" value="F:glutamate 5-kinase activity"/>
    <property type="evidence" value="ECO:0007669"/>
    <property type="project" value="UniProtKB-UniRule"/>
</dbReference>
<dbReference type="HAMAP" id="MF_00456">
    <property type="entry name" value="ProB"/>
    <property type="match status" value="1"/>
</dbReference>
<name>A0A2Y9BJY5_9FIRM</name>
<evidence type="ECO:0000256" key="1">
    <source>
        <dbReference type="ARBA" id="ARBA00022490"/>
    </source>
</evidence>
<dbReference type="OrthoDB" id="9804434at2"/>
<dbReference type="PRINTS" id="PR00474">
    <property type="entry name" value="GLU5KINASE"/>
</dbReference>
<dbReference type="PANTHER" id="PTHR43654">
    <property type="entry name" value="GLUTAMATE 5-KINASE"/>
    <property type="match status" value="1"/>
</dbReference>
<dbReference type="SUPFAM" id="SSF53633">
    <property type="entry name" value="Carbamate kinase-like"/>
    <property type="match status" value="1"/>
</dbReference>
<keyword evidence="3 8" id="KW-0641">Proline biosynthesis</keyword>
<dbReference type="EC" id="2.7.2.11" evidence="8"/>
<gene>
    <name evidence="8" type="primary">proB</name>
    <name evidence="11" type="ORF">A8806_11530</name>
</gene>
<dbReference type="AlphaFoldDB" id="A0A2Y9BJY5"/>
<keyword evidence="12" id="KW-1185">Reference proteome</keyword>
<feature type="region of interest" description="Disordered" evidence="9">
    <location>
        <begin position="284"/>
        <end position="324"/>
    </location>
</feature>
<evidence type="ECO:0000256" key="5">
    <source>
        <dbReference type="ARBA" id="ARBA00022741"/>
    </source>
</evidence>
<dbReference type="InterPro" id="IPR005715">
    <property type="entry name" value="Glu_5kinase/COase_Synthase"/>
</dbReference>
<dbReference type="GO" id="GO:0005829">
    <property type="term" value="C:cytosol"/>
    <property type="evidence" value="ECO:0007669"/>
    <property type="project" value="TreeGrafter"/>
</dbReference>
<dbReference type="PROSITE" id="PS00902">
    <property type="entry name" value="GLUTAMATE_5_KINASE"/>
    <property type="match status" value="1"/>
</dbReference>
<feature type="binding site" evidence="8">
    <location>
        <position position="144"/>
    </location>
    <ligand>
        <name>substrate</name>
    </ligand>
</feature>
<evidence type="ECO:0000256" key="4">
    <source>
        <dbReference type="ARBA" id="ARBA00022679"/>
    </source>
</evidence>
<evidence type="ECO:0000313" key="11">
    <source>
        <dbReference type="EMBL" id="PWJ23096.1"/>
    </source>
</evidence>
<sequence length="355" mass="39013">MDRKEILGNKKRIVIKVGTTTVTYDETGNINLDKLEKFVRILINLRNKGREVIVVSSGAVGIGRNVLGLSGRPETEAAKQACAAVGQGRLMMIYEKLFNEYSQLTAQVLLTKESITNEECRKNARQTFDELFRMNVVPIVNENDAISVDELSYGNFGDNDTLAAYVAKLVDADLLILMSDIEGLYTDDPKKNPNARFIHTVVGIDDKLEQMAKGASNDTGTGGMSTKIDAAKIATASGADMVIANGANIYSINDIMAGKKIGTLFLSREHGRELENELAPERATYRRQAKKQKKEGPKDEAYRNEMQKEGFVKPGFPSDRESAKGQAVTMKQDTTEFSMIMTGGSYGQLYGNIGQ</sequence>
<dbReference type="UniPathway" id="UPA00098">
    <property type="reaction ID" value="UER00359"/>
</dbReference>
<comment type="similarity">
    <text evidence="8">Belongs to the glutamate 5-kinase family.</text>
</comment>
<keyword evidence="2 8" id="KW-0028">Amino-acid biosynthesis</keyword>
<keyword evidence="5 8" id="KW-0547">Nucleotide-binding</keyword>
<keyword evidence="7 8" id="KW-0067">ATP-binding</keyword>
<evidence type="ECO:0000256" key="2">
    <source>
        <dbReference type="ARBA" id="ARBA00022605"/>
    </source>
</evidence>